<feature type="transmembrane region" description="Helical" evidence="7">
    <location>
        <begin position="477"/>
        <end position="505"/>
    </location>
</feature>
<keyword evidence="5 7" id="KW-1133">Transmembrane helix</keyword>
<keyword evidence="10" id="KW-1185">Reference proteome</keyword>
<evidence type="ECO:0000259" key="8">
    <source>
        <dbReference type="Pfam" id="PF03600"/>
    </source>
</evidence>
<feature type="transmembrane region" description="Helical" evidence="7">
    <location>
        <begin position="525"/>
        <end position="548"/>
    </location>
</feature>
<dbReference type="RefSeq" id="WP_270024098.1">
    <property type="nucleotide sequence ID" value="NZ_JAPDDP010000007.1"/>
</dbReference>
<comment type="subcellular location">
    <subcellularLocation>
        <location evidence="1">Membrane</location>
        <topology evidence="1">Multi-pass membrane protein</topology>
    </subcellularLocation>
</comment>
<sequence length="549" mass="55562">MIYVAAVLVVVTLVAMASGRVDPLVALVAALVLAGVLDLASPEALAAGLSNAGVITVAAMLVIARGIVQTGVVARVTWALLSSTHSARGALGRLSLPIGVASALMNTTPLVAMLIPAARQLEQTRRIPAREVLLPIAHITTLAGSVTLIGTSSNLVIAGLAGERGVDVSMFSFAVVALPVALVGAVIIFLTAGRALRGASVDAVEAKHWRVEIPISASALAVERRASDLGLTHTRDYELTAIQRWGTTVAPDTPIEPDDVLVFAATETGVSALWQVPLFGLSSHRLYAASVSAGEGATLHDFERDGAVRIIAARTEDPLHETHLSAGETCFVAADDPGAITRNPVVALWQDAANRAPQPGKTGVALAILAGVIVAASFGLTPAELAASGGAILMVLTGVLSPRTAAHALQPKVLALLAGSIGLGAIVVGSGLADTIADAISDAGGGRLTTLIVLAVTTTVMTNLVTNAATASILTPVAITVAADLGVDPVTVLALVGTCVSLTLLNPLSHQSNVMVMRPGNYTGAVFARFGAPILVGCLITGCAVAYAA</sequence>
<feature type="transmembrane region" description="Helical" evidence="7">
    <location>
        <begin position="132"/>
        <end position="150"/>
    </location>
</feature>
<keyword evidence="6 7" id="KW-0472">Membrane</keyword>
<keyword evidence="4" id="KW-0677">Repeat</keyword>
<evidence type="ECO:0000256" key="4">
    <source>
        <dbReference type="ARBA" id="ARBA00022737"/>
    </source>
</evidence>
<evidence type="ECO:0000256" key="7">
    <source>
        <dbReference type="SAM" id="Phobius"/>
    </source>
</evidence>
<dbReference type="Proteomes" id="UP001147653">
    <property type="component" value="Unassembled WGS sequence"/>
</dbReference>
<dbReference type="InterPro" id="IPR004680">
    <property type="entry name" value="Cit_transptr-like_dom"/>
</dbReference>
<keyword evidence="3 7" id="KW-0812">Transmembrane</keyword>
<comment type="caution">
    <text evidence="9">The sequence shown here is derived from an EMBL/GenBank/DDBJ whole genome shotgun (WGS) entry which is preliminary data.</text>
</comment>
<accession>A0A9X3N5F2</accession>
<protein>
    <submittedName>
        <fullName evidence="9">SLC13 family permease</fullName>
    </submittedName>
</protein>
<feature type="transmembrane region" description="Helical" evidence="7">
    <location>
        <begin position="170"/>
        <end position="190"/>
    </location>
</feature>
<proteinExistence type="predicted"/>
<dbReference type="GO" id="GO:0005886">
    <property type="term" value="C:plasma membrane"/>
    <property type="evidence" value="ECO:0007669"/>
    <property type="project" value="TreeGrafter"/>
</dbReference>
<dbReference type="EMBL" id="JAPDDP010000007">
    <property type="protein sequence ID" value="MDA0179791.1"/>
    <property type="molecule type" value="Genomic_DNA"/>
</dbReference>
<keyword evidence="2" id="KW-0813">Transport</keyword>
<dbReference type="InterPro" id="IPR051679">
    <property type="entry name" value="DASS-Related_Transporters"/>
</dbReference>
<dbReference type="InterPro" id="IPR036721">
    <property type="entry name" value="RCK_C_sf"/>
</dbReference>
<evidence type="ECO:0000256" key="6">
    <source>
        <dbReference type="ARBA" id="ARBA00023136"/>
    </source>
</evidence>
<feature type="transmembrane region" description="Helical" evidence="7">
    <location>
        <begin position="44"/>
        <end position="68"/>
    </location>
</feature>
<evidence type="ECO:0000256" key="3">
    <source>
        <dbReference type="ARBA" id="ARBA00022692"/>
    </source>
</evidence>
<feature type="domain" description="Citrate transporter-like" evidence="8">
    <location>
        <begin position="21"/>
        <end position="493"/>
    </location>
</feature>
<gene>
    <name evidence="9" type="ORF">OJ997_05760</name>
</gene>
<evidence type="ECO:0000256" key="1">
    <source>
        <dbReference type="ARBA" id="ARBA00004141"/>
    </source>
</evidence>
<dbReference type="PANTHER" id="PTHR43652">
    <property type="entry name" value="BASIC AMINO ACID ANTIPORTER YFCC-RELATED"/>
    <property type="match status" value="1"/>
</dbReference>
<evidence type="ECO:0000256" key="5">
    <source>
        <dbReference type="ARBA" id="ARBA00022989"/>
    </source>
</evidence>
<feature type="transmembrane region" description="Helical" evidence="7">
    <location>
        <begin position="362"/>
        <end position="379"/>
    </location>
</feature>
<feature type="transmembrane region" description="Helical" evidence="7">
    <location>
        <begin position="445"/>
        <end position="465"/>
    </location>
</feature>
<organism evidence="9 10">
    <name type="scientific">Solirubrobacter phytolaccae</name>
    <dbReference type="NCBI Taxonomy" id="1404360"/>
    <lineage>
        <taxon>Bacteria</taxon>
        <taxon>Bacillati</taxon>
        <taxon>Actinomycetota</taxon>
        <taxon>Thermoleophilia</taxon>
        <taxon>Solirubrobacterales</taxon>
        <taxon>Solirubrobacteraceae</taxon>
        <taxon>Solirubrobacter</taxon>
    </lineage>
</organism>
<evidence type="ECO:0000313" key="9">
    <source>
        <dbReference type="EMBL" id="MDA0179791.1"/>
    </source>
</evidence>
<evidence type="ECO:0000313" key="10">
    <source>
        <dbReference type="Proteomes" id="UP001147653"/>
    </source>
</evidence>
<dbReference type="PANTHER" id="PTHR43652:SF2">
    <property type="entry name" value="BASIC AMINO ACID ANTIPORTER YFCC-RELATED"/>
    <property type="match status" value="1"/>
</dbReference>
<reference evidence="9" key="1">
    <citation type="submission" date="2022-10" db="EMBL/GenBank/DDBJ databases">
        <title>The WGS of Solirubrobacter phytolaccae KCTC 29190.</title>
        <authorList>
            <person name="Jiang Z."/>
        </authorList>
    </citation>
    <scope>NUCLEOTIDE SEQUENCE</scope>
    <source>
        <strain evidence="9">KCTC 29190</strain>
    </source>
</reference>
<dbReference type="SUPFAM" id="SSF116726">
    <property type="entry name" value="TrkA C-terminal domain-like"/>
    <property type="match status" value="1"/>
</dbReference>
<evidence type="ECO:0000256" key="2">
    <source>
        <dbReference type="ARBA" id="ARBA00022448"/>
    </source>
</evidence>
<feature type="transmembrane region" description="Helical" evidence="7">
    <location>
        <begin position="413"/>
        <end position="433"/>
    </location>
</feature>
<name>A0A9X3N5F2_9ACTN</name>
<dbReference type="GO" id="GO:0006813">
    <property type="term" value="P:potassium ion transport"/>
    <property type="evidence" value="ECO:0007669"/>
    <property type="project" value="InterPro"/>
</dbReference>
<dbReference type="GO" id="GO:0055085">
    <property type="term" value="P:transmembrane transport"/>
    <property type="evidence" value="ECO:0007669"/>
    <property type="project" value="InterPro"/>
</dbReference>
<dbReference type="AlphaFoldDB" id="A0A9X3N5F2"/>
<dbReference type="Pfam" id="PF03600">
    <property type="entry name" value="CitMHS"/>
    <property type="match status" value="1"/>
</dbReference>